<comment type="caution">
    <text evidence="2">The sequence shown here is derived from an EMBL/GenBank/DDBJ whole genome shotgun (WGS) entry which is preliminary data.</text>
</comment>
<feature type="transmembrane region" description="Helical" evidence="1">
    <location>
        <begin position="7"/>
        <end position="27"/>
    </location>
</feature>
<gene>
    <name evidence="2" type="ORF">Ddye_025682</name>
</gene>
<organism evidence="2 3">
    <name type="scientific">Dipteronia dyeriana</name>
    <dbReference type="NCBI Taxonomy" id="168575"/>
    <lineage>
        <taxon>Eukaryota</taxon>
        <taxon>Viridiplantae</taxon>
        <taxon>Streptophyta</taxon>
        <taxon>Embryophyta</taxon>
        <taxon>Tracheophyta</taxon>
        <taxon>Spermatophyta</taxon>
        <taxon>Magnoliopsida</taxon>
        <taxon>eudicotyledons</taxon>
        <taxon>Gunneridae</taxon>
        <taxon>Pentapetalae</taxon>
        <taxon>rosids</taxon>
        <taxon>malvids</taxon>
        <taxon>Sapindales</taxon>
        <taxon>Sapindaceae</taxon>
        <taxon>Hippocastanoideae</taxon>
        <taxon>Acereae</taxon>
        <taxon>Dipteronia</taxon>
    </lineage>
</organism>
<evidence type="ECO:0000313" key="2">
    <source>
        <dbReference type="EMBL" id="KAK2637887.1"/>
    </source>
</evidence>
<feature type="transmembrane region" description="Helical" evidence="1">
    <location>
        <begin position="56"/>
        <end position="81"/>
    </location>
</feature>
<dbReference type="AlphaFoldDB" id="A0AAD9TLA9"/>
<evidence type="ECO:0000256" key="1">
    <source>
        <dbReference type="SAM" id="Phobius"/>
    </source>
</evidence>
<reference evidence="2" key="1">
    <citation type="journal article" date="2023" name="Plant J.">
        <title>Genome sequences and population genomics provide insights into the demographic history, inbreeding, and mutation load of two 'living fossil' tree species of Dipteronia.</title>
        <authorList>
            <person name="Feng Y."/>
            <person name="Comes H.P."/>
            <person name="Chen J."/>
            <person name="Zhu S."/>
            <person name="Lu R."/>
            <person name="Zhang X."/>
            <person name="Li P."/>
            <person name="Qiu J."/>
            <person name="Olsen K.M."/>
            <person name="Qiu Y."/>
        </authorList>
    </citation>
    <scope>NUCLEOTIDE SEQUENCE</scope>
    <source>
        <strain evidence="2">KIB01</strain>
    </source>
</reference>
<keyword evidence="3" id="KW-1185">Reference proteome</keyword>
<keyword evidence="1" id="KW-0472">Membrane</keyword>
<sequence>MKMVLTFYFYSSIIELFTGLADFASIFPPSVLQSSLNGSSEFVTFLTYNLTIVNFYLVQIFAVSFLGLTWFCSSLIICFGLEVVNKLNVEIALSKDFDEIK</sequence>
<name>A0AAD9TLA9_9ROSI</name>
<keyword evidence="1" id="KW-0812">Transmembrane</keyword>
<evidence type="ECO:0000313" key="3">
    <source>
        <dbReference type="Proteomes" id="UP001280121"/>
    </source>
</evidence>
<accession>A0AAD9TLA9</accession>
<proteinExistence type="predicted"/>
<dbReference type="Proteomes" id="UP001280121">
    <property type="component" value="Unassembled WGS sequence"/>
</dbReference>
<protein>
    <submittedName>
        <fullName evidence="2">Uncharacterized protein</fullName>
    </submittedName>
</protein>
<keyword evidence="1" id="KW-1133">Transmembrane helix</keyword>
<dbReference type="EMBL" id="JANJYI010000008">
    <property type="protein sequence ID" value="KAK2637887.1"/>
    <property type="molecule type" value="Genomic_DNA"/>
</dbReference>